<dbReference type="VEuPathDB" id="FungiDB:RhiirFUN_013159"/>
<sequence length="1119" mass="132381">MSISSTSTIYNPNSPYENENFVDSQEVNFVKIDTNKIDKTDGGNKDNNGILERSHTTCTIKSRHSRYSRYQEKSVFDIQKEDDELEREEDYQISISQDGKFVITFDTGKLKKDRWSFDISNMQNRNNDKIIFVAVSHIVDDDMRGPKKQNDCKLVKKGFKKENKINDHVKLNMSVAPVKVKDKKSIAIYCLMFIEDGNYSINKKYPVPCYFSNVSGISKFVQDLDNTNQNILKKFVLLNYSGIYDFKYDNNWINFSFNERFDYPKSVEIELGHLHKNNLSDCMNKLLTCLYNQYFLVEQYKNNVQALEVYNLAEMKLETMAKRVEKKDKHIRRYNKNTFSISKQKLQLCFTRGLQSIKLYFMENGLEIVSKKFNEIEKIYSLEFINNDEKLLIIGEDPEEKLKFIIWDLYNTGKVETTALDDFLTIEEFDTRLARTSGNLLQVNYKGKVTSVLKNIEEKLKRNESKETNNILRIYSKDENHRYFDKCIEPWVVDDDETHSYCLCDNDDETLQLVIGRSTVQIWHQIKDDKNGEAGKKMERMGRKEKTILRQDINDKVSAVRHACKALEHLNKRAKYLVNYVSKHRYEEMVAYINHIIWRFIKYKPNEYKLLDVRHNVMKNLILGDCDYLIKFILFGNNDDHKKEKFIIKHIPRSTLWKKHRSFIKEDDLKPFEKEDDKSNENDKIVPTNDMELAIYHCKGRELKDTITVAYLLEYYSQHARNNTGWMSTVSKALPLLYKYNYDDYARKLFRKECFAEQDHFSSQDPYDIIPEEHIVRCNRDTNFRAFRPIDKLQSDKDKFYKWILKLFKSFEIITFKFVENFDNDLGKPPIALRVVPLPEFTVNKIPRKKVENNLMKFIVNIFWMLLIPRWYKISRNEKNLLSPFSKVIRYENNDGINDFISSFEVRFILLNNPEHINPKVTSFSGQATNAQTDETFNVKLQSDFNPRDKNDNPFSYILTSIEAAYFWLNGNWVQRDTFSFWAVDVLSLFASIFFVTILQNMLIAFMGGVYEEAATKEWYKSRKNDQGEIYKDFEEKSTIIKHAFNETDYDKVSIWKFDDCSTTTTIEVAESPKEENSVSKNDQKVILNEINEMKKLRDNIDFIIDQLCNKFNLNNNNK</sequence>
<reference evidence="1 2" key="1">
    <citation type="submission" date="2016-04" db="EMBL/GenBank/DDBJ databases">
        <title>Genome analyses suggest a sexual origin of heterokaryosis in a supposedly ancient asexual fungus.</title>
        <authorList>
            <person name="Ropars J."/>
            <person name="Sedzielewska K."/>
            <person name="Noel J."/>
            <person name="Charron P."/>
            <person name="Farinelli L."/>
            <person name="Marton T."/>
            <person name="Kruger M."/>
            <person name="Pelin A."/>
            <person name="Brachmann A."/>
            <person name="Corradi N."/>
        </authorList>
    </citation>
    <scope>NUCLEOTIDE SEQUENCE [LARGE SCALE GENOMIC DNA]</scope>
    <source>
        <strain evidence="1 2">C2</strain>
    </source>
</reference>
<evidence type="ECO:0000313" key="1">
    <source>
        <dbReference type="EMBL" id="PKK74112.1"/>
    </source>
</evidence>
<name>A0A2N1NJK4_9GLOM</name>
<gene>
    <name evidence="1" type="ORF">RhiirC2_709147</name>
</gene>
<dbReference type="VEuPathDB" id="FungiDB:RhiirA1_457883"/>
<protein>
    <recommendedName>
        <fullName evidence="3">Ion transport domain-containing protein</fullName>
    </recommendedName>
</protein>
<proteinExistence type="predicted"/>
<dbReference type="VEuPathDB" id="FungiDB:FUN_016410"/>
<dbReference type="AlphaFoldDB" id="A0A2N1NJK4"/>
<organism evidence="1 2">
    <name type="scientific">Rhizophagus irregularis</name>
    <dbReference type="NCBI Taxonomy" id="588596"/>
    <lineage>
        <taxon>Eukaryota</taxon>
        <taxon>Fungi</taxon>
        <taxon>Fungi incertae sedis</taxon>
        <taxon>Mucoromycota</taxon>
        <taxon>Glomeromycotina</taxon>
        <taxon>Glomeromycetes</taxon>
        <taxon>Glomerales</taxon>
        <taxon>Glomeraceae</taxon>
        <taxon>Rhizophagus</taxon>
    </lineage>
</organism>
<dbReference type="VEuPathDB" id="FungiDB:FUN_016409"/>
<accession>A0A2N1NJK4</accession>
<evidence type="ECO:0000313" key="2">
    <source>
        <dbReference type="Proteomes" id="UP000233469"/>
    </source>
</evidence>
<dbReference type="EMBL" id="LLXL01000325">
    <property type="protein sequence ID" value="PKK74112.1"/>
    <property type="molecule type" value="Genomic_DNA"/>
</dbReference>
<dbReference type="VEuPathDB" id="FungiDB:FUN_016411"/>
<comment type="caution">
    <text evidence="1">The sequence shown here is derived from an EMBL/GenBank/DDBJ whole genome shotgun (WGS) entry which is preliminary data.</text>
</comment>
<evidence type="ECO:0008006" key="3">
    <source>
        <dbReference type="Google" id="ProtNLM"/>
    </source>
</evidence>
<dbReference type="Proteomes" id="UP000233469">
    <property type="component" value="Unassembled WGS sequence"/>
</dbReference>
<reference evidence="1 2" key="2">
    <citation type="submission" date="2017-10" db="EMBL/GenBank/DDBJ databases">
        <title>Extensive intraspecific genome diversity in a model arbuscular mycorrhizal fungus.</title>
        <authorList>
            <person name="Chen E.C.H."/>
            <person name="Morin E."/>
            <person name="Baudet D."/>
            <person name="Noel J."/>
            <person name="Ndikumana S."/>
            <person name="Charron P."/>
            <person name="St-Onge C."/>
            <person name="Giorgi J."/>
            <person name="Grigoriev I.V."/>
            <person name="Roux C."/>
            <person name="Martin F.M."/>
            <person name="Corradi N."/>
        </authorList>
    </citation>
    <scope>NUCLEOTIDE SEQUENCE [LARGE SCALE GENOMIC DNA]</scope>
    <source>
        <strain evidence="1 2">C2</strain>
    </source>
</reference>